<evidence type="ECO:0000313" key="1">
    <source>
        <dbReference type="EMBL" id="OKH95575.1"/>
    </source>
</evidence>
<comment type="caution">
    <text evidence="1">The sequence shown here is derived from an EMBL/GenBank/DDBJ whole genome shotgun (WGS) entry which is preliminary data.</text>
</comment>
<dbReference type="Proteomes" id="UP000186455">
    <property type="component" value="Unassembled WGS sequence"/>
</dbReference>
<evidence type="ECO:0000313" key="2">
    <source>
        <dbReference type="Proteomes" id="UP000186455"/>
    </source>
</evidence>
<name>A0A1Q4VCJ9_9ACTN</name>
<keyword evidence="2" id="KW-1185">Reference proteome</keyword>
<reference evidence="1 2" key="1">
    <citation type="submission" date="2015-06" db="EMBL/GenBank/DDBJ databases">
        <title>Cloning and characterization of the uncialamcin biosynthetic gene cluster.</title>
        <authorList>
            <person name="Yan X."/>
            <person name="Huang T."/>
            <person name="Ge H."/>
            <person name="Shen B."/>
        </authorList>
    </citation>
    <scope>NUCLEOTIDE SEQUENCE [LARGE SCALE GENOMIC DNA]</scope>
    <source>
        <strain evidence="1 2">DCA2648</strain>
    </source>
</reference>
<organism evidence="1 2">
    <name type="scientific">Streptomyces uncialis</name>
    <dbReference type="NCBI Taxonomy" id="1048205"/>
    <lineage>
        <taxon>Bacteria</taxon>
        <taxon>Bacillati</taxon>
        <taxon>Actinomycetota</taxon>
        <taxon>Actinomycetes</taxon>
        <taxon>Kitasatosporales</taxon>
        <taxon>Streptomycetaceae</taxon>
        <taxon>Streptomyces</taxon>
    </lineage>
</organism>
<sequence length="106" mass="11911">MRDSILHALLRALDLLPWTRRRKPGRHSAAHLDHDPVHPVPDEVPCSAWAKPWPGISSHQARAVFLADAELDLTPDQRERRWAAAFAELGVDYPYAYPGDHFSAVG</sequence>
<accession>A0A1Q4VCJ9</accession>
<proteinExistence type="predicted"/>
<protein>
    <submittedName>
        <fullName evidence="1">Uncharacterized protein</fullName>
    </submittedName>
</protein>
<dbReference type="EMBL" id="LFBV01000001">
    <property type="protein sequence ID" value="OKH95575.1"/>
    <property type="molecule type" value="Genomic_DNA"/>
</dbReference>
<gene>
    <name evidence="1" type="ORF">AB852_01805</name>
</gene>
<dbReference type="RefSeq" id="WP_073782894.1">
    <property type="nucleotide sequence ID" value="NZ_LFBV01000001.1"/>
</dbReference>
<dbReference type="AlphaFoldDB" id="A0A1Q4VCJ9"/>
<dbReference type="STRING" id="1048205.AB852_01805"/>